<feature type="transmembrane region" description="Helical" evidence="8">
    <location>
        <begin position="32"/>
        <end position="51"/>
    </location>
</feature>
<keyword evidence="6 8" id="KW-0472">Membrane</keyword>
<feature type="transmembrane region" description="Helical" evidence="8">
    <location>
        <begin position="451"/>
        <end position="476"/>
    </location>
</feature>
<proteinExistence type="predicted"/>
<gene>
    <name evidence="10" type="ORF">E3J59_01935</name>
</gene>
<keyword evidence="2" id="KW-1003">Cell membrane</keyword>
<keyword evidence="5" id="KW-0560">Oxidoreductase</keyword>
<evidence type="ECO:0000256" key="3">
    <source>
        <dbReference type="ARBA" id="ARBA00022692"/>
    </source>
</evidence>
<feature type="transmembrane region" description="Helical" evidence="8">
    <location>
        <begin position="496"/>
        <end position="519"/>
    </location>
</feature>
<feature type="transmembrane region" description="Helical" evidence="8">
    <location>
        <begin position="357"/>
        <end position="375"/>
    </location>
</feature>
<feature type="transmembrane region" description="Helical" evidence="8">
    <location>
        <begin position="315"/>
        <end position="336"/>
    </location>
</feature>
<evidence type="ECO:0000313" key="10">
    <source>
        <dbReference type="EMBL" id="TET47574.1"/>
    </source>
</evidence>
<dbReference type="InterPro" id="IPR001750">
    <property type="entry name" value="ND/Mrp_TM"/>
</dbReference>
<feature type="transmembrane region" description="Helical" evidence="8">
    <location>
        <begin position="404"/>
        <end position="430"/>
    </location>
</feature>
<evidence type="ECO:0000256" key="7">
    <source>
        <dbReference type="RuleBase" id="RU000320"/>
    </source>
</evidence>
<dbReference type="PANTHER" id="PTHR42682:SF4">
    <property type="entry name" value="NADH-UBIQUINONE_PLASTOQUINONE"/>
    <property type="match status" value="1"/>
</dbReference>
<evidence type="ECO:0000256" key="6">
    <source>
        <dbReference type="ARBA" id="ARBA00023136"/>
    </source>
</evidence>
<dbReference type="Pfam" id="PF00361">
    <property type="entry name" value="Proton_antipo_M"/>
    <property type="match status" value="1"/>
</dbReference>
<feature type="transmembrane region" description="Helical" evidence="8">
    <location>
        <begin position="254"/>
        <end position="284"/>
    </location>
</feature>
<feature type="transmembrane region" description="Helical" evidence="8">
    <location>
        <begin position="291"/>
        <end position="309"/>
    </location>
</feature>
<dbReference type="PRINTS" id="PR01434">
    <property type="entry name" value="NADHDHGNASE5"/>
</dbReference>
<feature type="transmembrane region" description="Helical" evidence="8">
    <location>
        <begin position="188"/>
        <end position="208"/>
    </location>
</feature>
<dbReference type="GO" id="GO:0005886">
    <property type="term" value="C:plasma membrane"/>
    <property type="evidence" value="ECO:0007669"/>
    <property type="project" value="UniProtKB-SubCell"/>
</dbReference>
<accession>A0A523UYG3</accession>
<feature type="transmembrane region" description="Helical" evidence="8">
    <location>
        <begin position="71"/>
        <end position="94"/>
    </location>
</feature>
<keyword evidence="3 7" id="KW-0812">Transmembrane</keyword>
<name>A0A523UYG3_UNCAE</name>
<protein>
    <recommendedName>
        <fullName evidence="9">NADH:quinone oxidoreductase/Mrp antiporter transmembrane domain-containing protein</fullName>
    </recommendedName>
</protein>
<keyword evidence="4 8" id="KW-1133">Transmembrane helix</keyword>
<feature type="transmembrane region" description="Helical" evidence="8">
    <location>
        <begin position="106"/>
        <end position="122"/>
    </location>
</feature>
<feature type="transmembrane region" description="Helical" evidence="8">
    <location>
        <begin position="156"/>
        <end position="176"/>
    </location>
</feature>
<dbReference type="AlphaFoldDB" id="A0A523UYG3"/>
<evidence type="ECO:0000259" key="9">
    <source>
        <dbReference type="Pfam" id="PF00361"/>
    </source>
</evidence>
<dbReference type="Proteomes" id="UP000320679">
    <property type="component" value="Unassembled WGS sequence"/>
</dbReference>
<dbReference type="PANTHER" id="PTHR42682">
    <property type="entry name" value="HYDROGENASE-4 COMPONENT F"/>
    <property type="match status" value="1"/>
</dbReference>
<sequence>MNNSILLYPIFLPLLAGLVCLLIPTKWVKESLSVLVTLATFLLSISIFLRGELIFVRPWLPLEGFQFTLRSYHFSSLILVFITLFGFLISLYSVRFMAGKPRLREYYAYLLWTIGASSGAVLSNSFVVFLLFWGSMAVLLYGLLSLGSYRIATKGLITMGVGDFCLLLGILLLYRISGTFQINEILRIPIEGGISVSAFLLLTIGAMAKIGSIPFQRWIPEASEEVPIPVMAFLPASLDKLLGIYLLSRISLDLFALGANSAVSVLLMIIGSFTIVVAALMALTQSSMKSLLAYLNICAAGYLMVGLATGNPVGIGGGLFYLLNTAIWTSCLFMVAGSVESQIHTTHFGLSGGLAKIMPITFVCCLIAGLSLSGIPPLNGFFSKWMIYQGIIEGGKAGGGGGLWIIWLLAAMFGSVLTLASFMKLTYATFLGTSSKAEVQDAKPQSKEVGLSMLIPMVGLASLCVIFGILAYKIPLGLFISGAVPQMPPAGDWMGWWQPGLVTMLIILGFVVGAIIYGLSKVSVIREDDSYIGGEVATPRMKVSGINFYDTVKNFAGLKGIYGLADKGKLDLSQRGMALSRGIAAVLLGLDRLVDSIWSSLAGFVLLLGRAGGFLHTGILHSYLAWYLLGIIVLLLVFL</sequence>
<organism evidence="10 11">
    <name type="scientific">Aerophobetes bacterium</name>
    <dbReference type="NCBI Taxonomy" id="2030807"/>
    <lineage>
        <taxon>Bacteria</taxon>
        <taxon>Candidatus Aerophobota</taxon>
    </lineage>
</organism>
<reference evidence="10 11" key="1">
    <citation type="submission" date="2019-03" db="EMBL/GenBank/DDBJ databases">
        <title>Metabolic potential of uncultured bacteria and archaea associated with petroleum seepage in deep-sea sediments.</title>
        <authorList>
            <person name="Dong X."/>
            <person name="Hubert C."/>
        </authorList>
    </citation>
    <scope>NUCLEOTIDE SEQUENCE [LARGE SCALE GENOMIC DNA]</scope>
    <source>
        <strain evidence="10">E29_bin78</strain>
    </source>
</reference>
<evidence type="ECO:0000256" key="8">
    <source>
        <dbReference type="SAM" id="Phobius"/>
    </source>
</evidence>
<evidence type="ECO:0000256" key="5">
    <source>
        <dbReference type="ARBA" id="ARBA00023002"/>
    </source>
</evidence>
<evidence type="ECO:0000256" key="1">
    <source>
        <dbReference type="ARBA" id="ARBA00004651"/>
    </source>
</evidence>
<evidence type="ECO:0000313" key="11">
    <source>
        <dbReference type="Proteomes" id="UP000320679"/>
    </source>
</evidence>
<comment type="subcellular location">
    <subcellularLocation>
        <location evidence="1">Cell membrane</location>
        <topology evidence="1">Multi-pass membrane protein</topology>
    </subcellularLocation>
    <subcellularLocation>
        <location evidence="7">Membrane</location>
        <topology evidence="7">Multi-pass membrane protein</topology>
    </subcellularLocation>
</comment>
<comment type="caution">
    <text evidence="10">The sequence shown here is derived from an EMBL/GenBank/DDBJ whole genome shotgun (WGS) entry which is preliminary data.</text>
</comment>
<dbReference type="EMBL" id="SOJK01000082">
    <property type="protein sequence ID" value="TET47574.1"/>
    <property type="molecule type" value="Genomic_DNA"/>
</dbReference>
<dbReference type="InterPro" id="IPR052175">
    <property type="entry name" value="ComplexI-like_HydComp"/>
</dbReference>
<feature type="transmembrane region" description="Helical" evidence="8">
    <location>
        <begin position="620"/>
        <end position="638"/>
    </location>
</feature>
<feature type="transmembrane region" description="Helical" evidence="8">
    <location>
        <begin position="583"/>
        <end position="608"/>
    </location>
</feature>
<evidence type="ECO:0000256" key="4">
    <source>
        <dbReference type="ARBA" id="ARBA00022989"/>
    </source>
</evidence>
<feature type="domain" description="NADH:quinone oxidoreductase/Mrp antiporter transmembrane" evidence="9">
    <location>
        <begin position="123"/>
        <end position="394"/>
    </location>
</feature>
<feature type="transmembrane region" description="Helical" evidence="8">
    <location>
        <begin position="6"/>
        <end position="25"/>
    </location>
</feature>
<dbReference type="GO" id="GO:0016491">
    <property type="term" value="F:oxidoreductase activity"/>
    <property type="evidence" value="ECO:0007669"/>
    <property type="project" value="UniProtKB-KW"/>
</dbReference>
<evidence type="ECO:0000256" key="2">
    <source>
        <dbReference type="ARBA" id="ARBA00022475"/>
    </source>
</evidence>